<dbReference type="InterPro" id="IPR050266">
    <property type="entry name" value="AB_hydrolase_sf"/>
</dbReference>
<dbReference type="Gene3D" id="3.40.50.1820">
    <property type="entry name" value="alpha/beta hydrolase"/>
    <property type="match status" value="1"/>
</dbReference>
<dbReference type="KEGG" id="camu:CA2015_1572"/>
<reference evidence="2 3" key="1">
    <citation type="submission" date="2015-07" db="EMBL/GenBank/DDBJ databases">
        <authorList>
            <person name="Kim K.M."/>
        </authorList>
    </citation>
    <scope>NUCLEOTIDE SEQUENCE [LARGE SCALE GENOMIC DNA]</scope>
    <source>
        <strain evidence="2 3">KCTC 12363</strain>
    </source>
</reference>
<dbReference type="InterPro" id="IPR000073">
    <property type="entry name" value="AB_hydrolase_1"/>
</dbReference>
<dbReference type="RefSeq" id="WP_048641399.1">
    <property type="nucleotide sequence ID" value="NZ_CP012040.1"/>
</dbReference>
<dbReference type="GO" id="GO:0016787">
    <property type="term" value="F:hydrolase activity"/>
    <property type="evidence" value="ECO:0007669"/>
    <property type="project" value="UniProtKB-KW"/>
</dbReference>
<organism evidence="2 3">
    <name type="scientific">Cyclobacterium amurskyense</name>
    <dbReference type="NCBI Taxonomy" id="320787"/>
    <lineage>
        <taxon>Bacteria</taxon>
        <taxon>Pseudomonadati</taxon>
        <taxon>Bacteroidota</taxon>
        <taxon>Cytophagia</taxon>
        <taxon>Cytophagales</taxon>
        <taxon>Cyclobacteriaceae</taxon>
        <taxon>Cyclobacterium</taxon>
    </lineage>
</organism>
<protein>
    <submittedName>
        <fullName evidence="2">Putative hydrolase, alpha/beta fold family</fullName>
    </submittedName>
</protein>
<dbReference type="STRING" id="320787.CA2015_1572"/>
<evidence type="ECO:0000313" key="3">
    <source>
        <dbReference type="Proteomes" id="UP000036520"/>
    </source>
</evidence>
<proteinExistence type="predicted"/>
<feature type="domain" description="AB hydrolase-1" evidence="1">
    <location>
        <begin position="14"/>
        <end position="238"/>
    </location>
</feature>
<sequence>MPDISYWKEGSGKALVLLPGFCETKEMWKNFAEPLSEICEVWCPDLPGFGYSPAVSDQFTIKEIGLVLADWMLANNIGDAVLIGHSLGGYLALEMACLNKLDLSGLGLFHSTAYPDSDEKKLNRVKTIEFINKHGVSTFIQSSLPLLFRKENRESCGEAIASLIHYASQLPMTSILAYLQAMRNRKDHMKTLSEFQKPTLMICGNEDTAVPIIDSLSHKQAVDQFYQLTNCGHMGMYEQTQKTQKAILTFMESLPN</sequence>
<dbReference type="EMBL" id="CP012040">
    <property type="protein sequence ID" value="AKP51008.1"/>
    <property type="molecule type" value="Genomic_DNA"/>
</dbReference>
<dbReference type="Proteomes" id="UP000036520">
    <property type="component" value="Chromosome"/>
</dbReference>
<dbReference type="PANTHER" id="PTHR43798">
    <property type="entry name" value="MONOACYLGLYCEROL LIPASE"/>
    <property type="match status" value="1"/>
</dbReference>
<dbReference type="PANTHER" id="PTHR43798:SF33">
    <property type="entry name" value="HYDROLASE, PUTATIVE (AFU_ORTHOLOGUE AFUA_2G14860)-RELATED"/>
    <property type="match status" value="1"/>
</dbReference>
<dbReference type="OrthoDB" id="252464at2"/>
<dbReference type="PRINTS" id="PR00111">
    <property type="entry name" value="ABHYDROLASE"/>
</dbReference>
<keyword evidence="2" id="KW-0378">Hydrolase</keyword>
<dbReference type="SUPFAM" id="SSF53474">
    <property type="entry name" value="alpha/beta-Hydrolases"/>
    <property type="match status" value="1"/>
</dbReference>
<dbReference type="AlphaFoldDB" id="A0A0H4PDX6"/>
<name>A0A0H4PDX6_9BACT</name>
<keyword evidence="3" id="KW-1185">Reference proteome</keyword>
<dbReference type="Pfam" id="PF00561">
    <property type="entry name" value="Abhydrolase_1"/>
    <property type="match status" value="1"/>
</dbReference>
<evidence type="ECO:0000259" key="1">
    <source>
        <dbReference type="Pfam" id="PF00561"/>
    </source>
</evidence>
<accession>A0A0H4PDX6</accession>
<gene>
    <name evidence="2" type="ORF">CA2015_1572</name>
</gene>
<dbReference type="InterPro" id="IPR029058">
    <property type="entry name" value="AB_hydrolase_fold"/>
</dbReference>
<evidence type="ECO:0000313" key="2">
    <source>
        <dbReference type="EMBL" id="AKP51008.1"/>
    </source>
</evidence>
<dbReference type="GO" id="GO:0016020">
    <property type="term" value="C:membrane"/>
    <property type="evidence" value="ECO:0007669"/>
    <property type="project" value="TreeGrafter"/>
</dbReference>